<sequence length="191" mass="22278">MKKVFSIVLIALIFSSCKTQSINAEYKPEGKKPYLLGKIDKSGFESETYSSWFNTNYENYEPNIEVIENIKQNLKDYDIKLFMGTWCGDSKRQVPKFYKILEAANYPMKQLTAVALSREPDMYKESPQHEEAGLNIVRVPTFIFFKDGKEVNRIIERPIETIEEDILKIITTNDYKSNYFGVKKKSKKVKK</sequence>
<evidence type="ECO:0008006" key="4">
    <source>
        <dbReference type="Google" id="ProtNLM"/>
    </source>
</evidence>
<feature type="chain" id="PRO_5047124032" description="Thiol reductase thioredoxin" evidence="1">
    <location>
        <begin position="25"/>
        <end position="191"/>
    </location>
</feature>
<dbReference type="SUPFAM" id="SSF52833">
    <property type="entry name" value="Thioredoxin-like"/>
    <property type="match status" value="1"/>
</dbReference>
<dbReference type="EMBL" id="BMDQ01000001">
    <property type="protein sequence ID" value="GGI55705.1"/>
    <property type="molecule type" value="Genomic_DNA"/>
</dbReference>
<dbReference type="PROSITE" id="PS51257">
    <property type="entry name" value="PROKAR_LIPOPROTEIN"/>
    <property type="match status" value="1"/>
</dbReference>
<dbReference type="Gene3D" id="3.40.30.10">
    <property type="entry name" value="Glutaredoxin"/>
    <property type="match status" value="1"/>
</dbReference>
<dbReference type="Proteomes" id="UP000624701">
    <property type="component" value="Unassembled WGS sequence"/>
</dbReference>
<dbReference type="Pfam" id="PF14595">
    <property type="entry name" value="Thioredoxin_9"/>
    <property type="match status" value="1"/>
</dbReference>
<dbReference type="InterPro" id="IPR036249">
    <property type="entry name" value="Thioredoxin-like_sf"/>
</dbReference>
<evidence type="ECO:0000313" key="2">
    <source>
        <dbReference type="EMBL" id="GGI55705.1"/>
    </source>
</evidence>
<evidence type="ECO:0000256" key="1">
    <source>
        <dbReference type="SAM" id="SignalP"/>
    </source>
</evidence>
<comment type="caution">
    <text evidence="2">The sequence shown here is derived from an EMBL/GenBank/DDBJ whole genome shotgun (WGS) entry which is preliminary data.</text>
</comment>
<keyword evidence="3" id="KW-1185">Reference proteome</keyword>
<dbReference type="RefSeq" id="WP_188372653.1">
    <property type="nucleotide sequence ID" value="NZ_BMDQ01000001.1"/>
</dbReference>
<protein>
    <recommendedName>
        <fullName evidence="4">Thiol reductase thioredoxin</fullName>
    </recommendedName>
</protein>
<feature type="signal peptide" evidence="1">
    <location>
        <begin position="1"/>
        <end position="24"/>
    </location>
</feature>
<reference evidence="3" key="1">
    <citation type="journal article" date="2019" name="Int. J. Syst. Evol. Microbiol.">
        <title>The Global Catalogue of Microorganisms (GCM) 10K type strain sequencing project: providing services to taxonomists for standard genome sequencing and annotation.</title>
        <authorList>
            <consortium name="The Broad Institute Genomics Platform"/>
            <consortium name="The Broad Institute Genome Sequencing Center for Infectious Disease"/>
            <person name="Wu L."/>
            <person name="Ma J."/>
        </authorList>
    </citation>
    <scope>NUCLEOTIDE SEQUENCE [LARGE SCALE GENOMIC DNA]</scope>
    <source>
        <strain evidence="3">CCM 8681</strain>
    </source>
</reference>
<gene>
    <name evidence="2" type="ORF">GCM10011444_00140</name>
</gene>
<keyword evidence="1" id="KW-0732">Signal</keyword>
<dbReference type="CDD" id="cd02947">
    <property type="entry name" value="TRX_family"/>
    <property type="match status" value="1"/>
</dbReference>
<name>A0ABQ2BTC7_9FLAO</name>
<evidence type="ECO:0000313" key="3">
    <source>
        <dbReference type="Proteomes" id="UP000624701"/>
    </source>
</evidence>
<proteinExistence type="predicted"/>
<organism evidence="2 3">
    <name type="scientific">Winogradskyella haliclonae</name>
    <dbReference type="NCBI Taxonomy" id="2048558"/>
    <lineage>
        <taxon>Bacteria</taxon>
        <taxon>Pseudomonadati</taxon>
        <taxon>Bacteroidota</taxon>
        <taxon>Flavobacteriia</taxon>
        <taxon>Flavobacteriales</taxon>
        <taxon>Flavobacteriaceae</taxon>
        <taxon>Winogradskyella</taxon>
    </lineage>
</organism>
<accession>A0ABQ2BTC7</accession>